<keyword evidence="2" id="KW-1185">Reference proteome</keyword>
<evidence type="ECO:0000313" key="1">
    <source>
        <dbReference type="EMBL" id="KAB8271862.1"/>
    </source>
</evidence>
<proteinExistence type="predicted"/>
<name>A0A5N6IYW2_9EURO</name>
<dbReference type="AlphaFoldDB" id="A0A5N6IYW2"/>
<evidence type="ECO:0000313" key="2">
    <source>
        <dbReference type="Proteomes" id="UP000326289"/>
    </source>
</evidence>
<sequence length="55" mass="6315">MHLENDVTAFPAPWQILREQSWRCSSVTLTKKKGDIEIGKKCGKKKRALLFSLIL</sequence>
<reference evidence="1 2" key="1">
    <citation type="submission" date="2019-04" db="EMBL/GenBank/DDBJ databases">
        <title>Fungal friends and foes A comparative genomics study of 23 Aspergillus species from section Flavi.</title>
        <authorList>
            <consortium name="DOE Joint Genome Institute"/>
            <person name="Kjaerbolling I."/>
            <person name="Vesth T.C."/>
            <person name="Frisvad J.C."/>
            <person name="Nybo J.L."/>
            <person name="Theobald S."/>
            <person name="Kildgaard S."/>
            <person name="Petersen T.I."/>
            <person name="Kuo A."/>
            <person name="Sato A."/>
            <person name="Lyhne E.K."/>
            <person name="Kogle M.E."/>
            <person name="Wiebenga A."/>
            <person name="Kun R.S."/>
            <person name="Lubbers R.J."/>
            <person name="Makela M.R."/>
            <person name="Barry K."/>
            <person name="Chovatia M."/>
            <person name="Clum A."/>
            <person name="Daum C."/>
            <person name="Haridas S."/>
            <person name="He G."/>
            <person name="LaButti K."/>
            <person name="Lipzen A."/>
            <person name="Mondo S."/>
            <person name="Pangilinan J."/>
            <person name="Riley R."/>
            <person name="Salamov A."/>
            <person name="Simmons B.A."/>
            <person name="Magnuson J.K."/>
            <person name="Henrissat B."/>
            <person name="Mortensen U.H."/>
            <person name="Larsen T.O."/>
            <person name="De vries R.P."/>
            <person name="Grigoriev I.V."/>
            <person name="Machida M."/>
            <person name="Baker S.E."/>
            <person name="Andersen M.R."/>
        </authorList>
    </citation>
    <scope>NUCLEOTIDE SEQUENCE [LARGE SCALE GENOMIC DNA]</scope>
    <source>
        <strain evidence="1 2">CBS 117635</strain>
    </source>
</reference>
<dbReference type="EMBL" id="ML732811">
    <property type="protein sequence ID" value="KAB8271862.1"/>
    <property type="molecule type" value="Genomic_DNA"/>
</dbReference>
<dbReference type="Proteomes" id="UP000326289">
    <property type="component" value="Unassembled WGS sequence"/>
</dbReference>
<organism evidence="1 2">
    <name type="scientific">Aspergillus minisclerotigenes</name>
    <dbReference type="NCBI Taxonomy" id="656917"/>
    <lineage>
        <taxon>Eukaryota</taxon>
        <taxon>Fungi</taxon>
        <taxon>Dikarya</taxon>
        <taxon>Ascomycota</taxon>
        <taxon>Pezizomycotina</taxon>
        <taxon>Eurotiomycetes</taxon>
        <taxon>Eurotiomycetidae</taxon>
        <taxon>Eurotiales</taxon>
        <taxon>Aspergillaceae</taxon>
        <taxon>Aspergillus</taxon>
        <taxon>Aspergillus subgen. Circumdati</taxon>
    </lineage>
</organism>
<accession>A0A5N6IYW2</accession>
<gene>
    <name evidence="1" type="ORF">BDV30DRAFT_212847</name>
</gene>
<protein>
    <submittedName>
        <fullName evidence="1">Uncharacterized protein</fullName>
    </submittedName>
</protein>